<name>A0A402B9J6_9CHLR</name>
<dbReference type="GO" id="GO:0005886">
    <property type="term" value="C:plasma membrane"/>
    <property type="evidence" value="ECO:0007669"/>
    <property type="project" value="TreeGrafter"/>
</dbReference>
<dbReference type="SUPFAM" id="SSF50475">
    <property type="entry name" value="FMN-binding split barrel"/>
    <property type="match status" value="1"/>
</dbReference>
<dbReference type="EMBL" id="BIFT01000001">
    <property type="protein sequence ID" value="GCE28044.1"/>
    <property type="molecule type" value="Genomic_DNA"/>
</dbReference>
<dbReference type="GO" id="GO:0016491">
    <property type="term" value="F:oxidoreductase activity"/>
    <property type="evidence" value="ECO:0007669"/>
    <property type="project" value="InterPro"/>
</dbReference>
<dbReference type="InterPro" id="IPR012349">
    <property type="entry name" value="Split_barrel_FMN-bd"/>
</dbReference>
<dbReference type="PANTHER" id="PTHR39428">
    <property type="entry name" value="F420H(2)-DEPENDENT QUINONE REDUCTASE RV1261C"/>
    <property type="match status" value="1"/>
</dbReference>
<comment type="similarity">
    <text evidence="1">Belongs to the F420H(2)-dependent quinone reductase family.</text>
</comment>
<evidence type="ECO:0008006" key="5">
    <source>
        <dbReference type="Google" id="ProtNLM"/>
    </source>
</evidence>
<dbReference type="Gene3D" id="2.30.110.10">
    <property type="entry name" value="Electron Transport, Fmn-binding Protein, Chain A"/>
    <property type="match status" value="1"/>
</dbReference>
<keyword evidence="4" id="KW-1185">Reference proteome</keyword>
<proteinExistence type="inferred from homology"/>
<dbReference type="PANTHER" id="PTHR39428:SF1">
    <property type="entry name" value="F420H(2)-DEPENDENT QUINONE REDUCTASE RV1261C"/>
    <property type="match status" value="1"/>
</dbReference>
<dbReference type="RefSeq" id="WP_126628309.1">
    <property type="nucleotide sequence ID" value="NZ_BIFT01000001.1"/>
</dbReference>
<dbReference type="GO" id="GO:0070967">
    <property type="term" value="F:coenzyme F420 binding"/>
    <property type="evidence" value="ECO:0007669"/>
    <property type="project" value="TreeGrafter"/>
</dbReference>
<dbReference type="Pfam" id="PF04075">
    <property type="entry name" value="F420H2_quin_red"/>
    <property type="match status" value="1"/>
</dbReference>
<comment type="catalytic activity">
    <reaction evidence="2">
        <text>oxidized coenzyme F420-(gamma-L-Glu)(n) + a quinol + H(+) = reduced coenzyme F420-(gamma-L-Glu)(n) + a quinone</text>
        <dbReference type="Rhea" id="RHEA:39663"/>
        <dbReference type="Rhea" id="RHEA-COMP:12939"/>
        <dbReference type="Rhea" id="RHEA-COMP:14378"/>
        <dbReference type="ChEBI" id="CHEBI:15378"/>
        <dbReference type="ChEBI" id="CHEBI:24646"/>
        <dbReference type="ChEBI" id="CHEBI:132124"/>
        <dbReference type="ChEBI" id="CHEBI:133980"/>
        <dbReference type="ChEBI" id="CHEBI:139511"/>
    </reaction>
</comment>
<reference evidence="4" key="1">
    <citation type="submission" date="2018-12" db="EMBL/GenBank/DDBJ databases">
        <title>Tengunoibacter tsumagoiensis gen. nov., sp. nov., Dictyobacter kobayashii sp. nov., D. alpinus sp. nov., and D. joshuensis sp. nov. and description of Dictyobacteraceae fam. nov. within the order Ktedonobacterales isolated from Tengu-no-mugimeshi.</title>
        <authorList>
            <person name="Wang C.M."/>
            <person name="Zheng Y."/>
            <person name="Sakai Y."/>
            <person name="Toyoda A."/>
            <person name="Minakuchi Y."/>
            <person name="Abe K."/>
            <person name="Yokota A."/>
            <person name="Yabe S."/>
        </authorList>
    </citation>
    <scope>NUCLEOTIDE SEQUENCE [LARGE SCALE GENOMIC DNA]</scope>
    <source>
        <strain evidence="4">Uno16</strain>
    </source>
</reference>
<evidence type="ECO:0000313" key="4">
    <source>
        <dbReference type="Proteomes" id="UP000287171"/>
    </source>
</evidence>
<dbReference type="Proteomes" id="UP000287171">
    <property type="component" value="Unassembled WGS sequence"/>
</dbReference>
<sequence>MADTNNWNEQVINEFRANGGKVGGPFEGAYMVLVTSIGAKSGQPRTTPLVYLPDGERILIFASKAGAPTNPDWYYNLRANPEATVEVGTETFKAKASEITGKERDELYARQVSIAPGFGDYEKKTTRKIPVIALERI</sequence>
<dbReference type="NCBIfam" id="TIGR00026">
    <property type="entry name" value="hi_GC_TIGR00026"/>
    <property type="match status" value="1"/>
</dbReference>
<dbReference type="OrthoDB" id="162096at2"/>
<comment type="caution">
    <text evidence="3">The sequence shown here is derived from an EMBL/GenBank/DDBJ whole genome shotgun (WGS) entry which is preliminary data.</text>
</comment>
<evidence type="ECO:0000313" key="3">
    <source>
        <dbReference type="EMBL" id="GCE28044.1"/>
    </source>
</evidence>
<evidence type="ECO:0000256" key="2">
    <source>
        <dbReference type="ARBA" id="ARBA00049106"/>
    </source>
</evidence>
<protein>
    <recommendedName>
        <fullName evidence="5">Nitroreductase family deazaflavin-dependent oxidoreductase</fullName>
    </recommendedName>
</protein>
<organism evidence="3 4">
    <name type="scientific">Dictyobacter alpinus</name>
    <dbReference type="NCBI Taxonomy" id="2014873"/>
    <lineage>
        <taxon>Bacteria</taxon>
        <taxon>Bacillati</taxon>
        <taxon>Chloroflexota</taxon>
        <taxon>Ktedonobacteria</taxon>
        <taxon>Ktedonobacterales</taxon>
        <taxon>Dictyobacteraceae</taxon>
        <taxon>Dictyobacter</taxon>
    </lineage>
</organism>
<evidence type="ECO:0000256" key="1">
    <source>
        <dbReference type="ARBA" id="ARBA00008710"/>
    </source>
</evidence>
<dbReference type="AlphaFoldDB" id="A0A402B9J6"/>
<dbReference type="InterPro" id="IPR004378">
    <property type="entry name" value="F420H2_quin_Rdtase"/>
</dbReference>
<gene>
    <name evidence="3" type="ORF">KDA_35280</name>
</gene>
<accession>A0A402B9J6</accession>